<protein>
    <submittedName>
        <fullName evidence="3">MBL fold metallo-hydrolase</fullName>
    </submittedName>
</protein>
<proteinExistence type="predicted"/>
<dbReference type="SMART" id="SM00849">
    <property type="entry name" value="Lactamase_B"/>
    <property type="match status" value="1"/>
</dbReference>
<dbReference type="InterPro" id="IPR001279">
    <property type="entry name" value="Metallo-B-lactamas"/>
</dbReference>
<gene>
    <name evidence="3" type="ORF">GFL91_28665</name>
</gene>
<dbReference type="SUPFAM" id="SSF56281">
    <property type="entry name" value="Metallo-hydrolase/oxidoreductase"/>
    <property type="match status" value="1"/>
</dbReference>
<organism evidence="3 4">
    <name type="scientific">Rhizobium leguminosarum bv. viciae</name>
    <dbReference type="NCBI Taxonomy" id="387"/>
    <lineage>
        <taxon>Bacteria</taxon>
        <taxon>Pseudomonadati</taxon>
        <taxon>Pseudomonadota</taxon>
        <taxon>Alphaproteobacteria</taxon>
        <taxon>Hyphomicrobiales</taxon>
        <taxon>Rhizobiaceae</taxon>
        <taxon>Rhizobium/Agrobacterium group</taxon>
        <taxon>Rhizobium</taxon>
    </lineage>
</organism>
<dbReference type="GO" id="GO:0016787">
    <property type="term" value="F:hydrolase activity"/>
    <property type="evidence" value="ECO:0007669"/>
    <property type="project" value="UniProtKB-KW"/>
</dbReference>
<evidence type="ECO:0000256" key="1">
    <source>
        <dbReference type="ARBA" id="ARBA00022723"/>
    </source>
</evidence>
<dbReference type="GO" id="GO:0006749">
    <property type="term" value="P:glutathione metabolic process"/>
    <property type="evidence" value="ECO:0007669"/>
    <property type="project" value="InterPro"/>
</dbReference>
<dbReference type="InterPro" id="IPR036866">
    <property type="entry name" value="RibonucZ/Hydroxyglut_hydro"/>
</dbReference>
<dbReference type="Proteomes" id="UP000662259">
    <property type="component" value="Unassembled WGS sequence"/>
</dbReference>
<dbReference type="Pfam" id="PF00753">
    <property type="entry name" value="Lactamase_B"/>
    <property type="match status" value="1"/>
</dbReference>
<dbReference type="PANTHER" id="PTHR43084">
    <property type="entry name" value="PERSULFIDE DIOXYGENASE ETHE1"/>
    <property type="match status" value="1"/>
</dbReference>
<dbReference type="EMBL" id="WIEZ01000018">
    <property type="protein sequence ID" value="NKM48847.1"/>
    <property type="molecule type" value="Genomic_DNA"/>
</dbReference>
<dbReference type="PANTHER" id="PTHR43084:SF1">
    <property type="entry name" value="PERSULFIDE DIOXYGENASE ETHE1, MITOCHONDRIAL"/>
    <property type="match status" value="1"/>
</dbReference>
<dbReference type="Gene3D" id="3.60.15.10">
    <property type="entry name" value="Ribonuclease Z/Hydroxyacylglutathione hydrolase-like"/>
    <property type="match status" value="1"/>
</dbReference>
<dbReference type="CDD" id="cd07724">
    <property type="entry name" value="POD-like_MBL-fold"/>
    <property type="match status" value="1"/>
</dbReference>
<keyword evidence="3" id="KW-0378">Hydrolase</keyword>
<dbReference type="GO" id="GO:0050313">
    <property type="term" value="F:sulfur dioxygenase activity"/>
    <property type="evidence" value="ECO:0007669"/>
    <property type="project" value="InterPro"/>
</dbReference>
<accession>A0A8I2GYQ9</accession>
<comment type="caution">
    <text evidence="3">The sequence shown here is derived from an EMBL/GenBank/DDBJ whole genome shotgun (WGS) entry which is preliminary data.</text>
</comment>
<dbReference type="AlphaFoldDB" id="A0A8I2GYQ9"/>
<sequence length="293" mass="32487">MSHRRGSPMQPNVHGIFHQPTGSVQYIIWDPASRACAIIDPVLDFDRGSATFSGTSADELLRFVGRHELKVELIVDTHPHADHMSAAAYLSDRTGSPTAIGERVAIVQQMWRERYDLPELPVDGRQWHRLLRHGDTITIGSVDLAVAYAPGHTLASIILYNEDVAFVNDTVFLPDVGTARADFPGGSAEELWQTISTIVALPKQVRLMVGHDYPPQGRTAAWECSIDEQRENIHLAGRSAVDFVAWRQSRDATLPLPDLMLLALQVNLNGGRPPLKAPDGRRFLKVPVDYTHL</sequence>
<keyword evidence="1" id="KW-0479">Metal-binding</keyword>
<name>A0A8I2GYQ9_RHILV</name>
<dbReference type="InterPro" id="IPR051682">
    <property type="entry name" value="Mito_Persulfide_Diox"/>
</dbReference>
<evidence type="ECO:0000313" key="4">
    <source>
        <dbReference type="Proteomes" id="UP000662259"/>
    </source>
</evidence>
<evidence type="ECO:0000259" key="2">
    <source>
        <dbReference type="SMART" id="SM00849"/>
    </source>
</evidence>
<feature type="domain" description="Metallo-beta-lactamase" evidence="2">
    <location>
        <begin position="22"/>
        <end position="211"/>
    </location>
</feature>
<dbReference type="InterPro" id="IPR044528">
    <property type="entry name" value="POD-like_MBL-fold"/>
</dbReference>
<reference evidence="3" key="1">
    <citation type="submission" date="2019-10" db="EMBL/GenBank/DDBJ databases">
        <title>Rhizobium leguminosarum symbiovar viciae collection.</title>
        <authorList>
            <person name="Boivin S."/>
            <person name="Lepetit M."/>
        </authorList>
    </citation>
    <scope>NUCLEOTIDE SEQUENCE</scope>
    <source>
        <strain evidence="3">L143</strain>
    </source>
</reference>
<dbReference type="GO" id="GO:0046872">
    <property type="term" value="F:metal ion binding"/>
    <property type="evidence" value="ECO:0007669"/>
    <property type="project" value="UniProtKB-KW"/>
</dbReference>
<dbReference type="GO" id="GO:0070813">
    <property type="term" value="P:hydrogen sulfide metabolic process"/>
    <property type="evidence" value="ECO:0007669"/>
    <property type="project" value="TreeGrafter"/>
</dbReference>
<evidence type="ECO:0000313" key="3">
    <source>
        <dbReference type="EMBL" id="NKM48847.1"/>
    </source>
</evidence>